<dbReference type="Pfam" id="PF13440">
    <property type="entry name" value="Polysacc_synt_3"/>
    <property type="match status" value="1"/>
</dbReference>
<feature type="transmembrane region" description="Helical" evidence="7">
    <location>
        <begin position="316"/>
        <end position="336"/>
    </location>
</feature>
<reference evidence="9" key="2">
    <citation type="submission" date="2016-10" db="EMBL/GenBank/DDBJ databases">
        <authorList>
            <person name="de Groot N.N."/>
        </authorList>
    </citation>
    <scope>NUCLEOTIDE SEQUENCE [LARGE SCALE GENOMIC DNA]</scope>
    <source>
        <strain evidence="9">BS3782</strain>
    </source>
</reference>
<gene>
    <name evidence="8" type="ORF">F7R14_06365</name>
    <name evidence="9" type="ORF">SAMN04490191_3935</name>
</gene>
<feature type="transmembrane region" description="Helical" evidence="7">
    <location>
        <begin position="165"/>
        <end position="184"/>
    </location>
</feature>
<keyword evidence="3" id="KW-1003">Cell membrane</keyword>
<feature type="transmembrane region" description="Helical" evidence="7">
    <location>
        <begin position="287"/>
        <end position="310"/>
    </location>
</feature>
<sequence length="472" mass="51484">MANHRLVKLIWIFTEKFGLIFLSMITFVAYARLMSPAELGVGTVIIVIVEMFAILYSSMLEDPLVRLERLEEKHICTAFWFAVLISLASIVVISFAAMLYTKSSVLQWMTAVASVKILFTMMARVYVVEMRRTGNFKMLASRTLLGKVAGGVGGIAIAFWGFGAWAVIAQALIMEFVSIVVLMLGNRRRIAFYIDGPFLRELLTAGAPLAINVMSSQTLQRGVNVVLGITAGAHAVGMFNMAMRIIDLPRSAIYNGLLSYALPVFARRGSDTARLIEVISDSTAISGFLLTPLFVGIALTAEDIILLIFGAKWADAIPLLQVLACTAAIGNTAMYAMTALVAVNRTHLIVKAELATTLLALALVYSLGHLYAGMAAAVALLARMVIMTPLQVRGLNTAIGYGWRVFIESNYRSMIASLIMAAAVVLVSPYLDFRGYWHLAANIGIGTLTYALAYSALHPRWPQEFKSVFTAR</sequence>
<feature type="transmembrane region" description="Helical" evidence="7">
    <location>
        <begin position="78"/>
        <end position="100"/>
    </location>
</feature>
<evidence type="ECO:0000313" key="11">
    <source>
        <dbReference type="Proteomes" id="UP000434925"/>
    </source>
</evidence>
<keyword evidence="5 7" id="KW-1133">Transmembrane helix</keyword>
<evidence type="ECO:0000256" key="1">
    <source>
        <dbReference type="ARBA" id="ARBA00004651"/>
    </source>
</evidence>
<evidence type="ECO:0000256" key="4">
    <source>
        <dbReference type="ARBA" id="ARBA00022692"/>
    </source>
</evidence>
<accession>A0A0J6HLB0</accession>
<feature type="transmembrane region" description="Helical" evidence="7">
    <location>
        <begin position="222"/>
        <end position="242"/>
    </location>
</feature>
<evidence type="ECO:0000313" key="9">
    <source>
        <dbReference type="EMBL" id="SDT32223.1"/>
    </source>
</evidence>
<evidence type="ECO:0000313" key="8">
    <source>
        <dbReference type="EMBL" id="KAB0507460.1"/>
    </source>
</evidence>
<dbReference type="PANTHER" id="PTHR30250">
    <property type="entry name" value="PST FAMILY PREDICTED COLANIC ACID TRANSPORTER"/>
    <property type="match status" value="1"/>
</dbReference>
<keyword evidence="10" id="KW-1185">Reference proteome</keyword>
<dbReference type="PANTHER" id="PTHR30250:SF10">
    <property type="entry name" value="LIPOPOLYSACCHARIDE BIOSYNTHESIS PROTEIN WZXC"/>
    <property type="match status" value="1"/>
</dbReference>
<keyword evidence="4 7" id="KW-0812">Transmembrane</keyword>
<dbReference type="GO" id="GO:0005886">
    <property type="term" value="C:plasma membrane"/>
    <property type="evidence" value="ECO:0007669"/>
    <property type="project" value="UniProtKB-SubCell"/>
</dbReference>
<comment type="subcellular location">
    <subcellularLocation>
        <location evidence="1">Cell membrane</location>
        <topology evidence="1">Multi-pass membrane protein</topology>
    </subcellularLocation>
</comment>
<name>A0A0J6HLB0_9PSED</name>
<comment type="similarity">
    <text evidence="2">Belongs to the polysaccharide synthase family.</text>
</comment>
<dbReference type="EMBL" id="LT629746">
    <property type="protein sequence ID" value="SDT32223.1"/>
    <property type="molecule type" value="Genomic_DNA"/>
</dbReference>
<evidence type="ECO:0000256" key="7">
    <source>
        <dbReference type="SAM" id="Phobius"/>
    </source>
</evidence>
<dbReference type="EMBL" id="VZPO01000002">
    <property type="protein sequence ID" value="KAB0507460.1"/>
    <property type="molecule type" value="Genomic_DNA"/>
</dbReference>
<feature type="transmembrane region" description="Helical" evidence="7">
    <location>
        <begin position="106"/>
        <end position="127"/>
    </location>
</feature>
<evidence type="ECO:0000256" key="5">
    <source>
        <dbReference type="ARBA" id="ARBA00022989"/>
    </source>
</evidence>
<reference evidence="10" key="1">
    <citation type="submission" date="2016-10" db="EMBL/GenBank/DDBJ databases">
        <authorList>
            <person name="Varghese N."/>
            <person name="Submissions S."/>
        </authorList>
    </citation>
    <scope>NUCLEOTIDE SEQUENCE [LARGE SCALE GENOMIC DNA]</scope>
    <source>
        <strain evidence="10">BS3782</strain>
    </source>
</reference>
<dbReference type="AlphaFoldDB" id="A0A0J6HLB0"/>
<feature type="transmembrane region" description="Helical" evidence="7">
    <location>
        <begin position="139"/>
        <end position="159"/>
    </location>
</feature>
<evidence type="ECO:0000313" key="10">
    <source>
        <dbReference type="Proteomes" id="UP000182814"/>
    </source>
</evidence>
<proteinExistence type="inferred from homology"/>
<organism evidence="9 10">
    <name type="scientific">Pseudomonas lini</name>
    <dbReference type="NCBI Taxonomy" id="163011"/>
    <lineage>
        <taxon>Bacteria</taxon>
        <taxon>Pseudomonadati</taxon>
        <taxon>Pseudomonadota</taxon>
        <taxon>Gammaproteobacteria</taxon>
        <taxon>Pseudomonadales</taxon>
        <taxon>Pseudomonadaceae</taxon>
        <taxon>Pseudomonas</taxon>
    </lineage>
</organism>
<dbReference type="PATRIC" id="fig|163011.3.peg.1425"/>
<feature type="transmembrane region" description="Helical" evidence="7">
    <location>
        <begin position="437"/>
        <end position="457"/>
    </location>
</feature>
<feature type="transmembrane region" description="Helical" evidence="7">
    <location>
        <begin position="411"/>
        <end position="431"/>
    </location>
</feature>
<dbReference type="Proteomes" id="UP000434925">
    <property type="component" value="Unassembled WGS sequence"/>
</dbReference>
<evidence type="ECO:0000256" key="6">
    <source>
        <dbReference type="ARBA" id="ARBA00023136"/>
    </source>
</evidence>
<dbReference type="Proteomes" id="UP000182814">
    <property type="component" value="Chromosome I"/>
</dbReference>
<feature type="transmembrane region" description="Helical" evidence="7">
    <location>
        <begin position="12"/>
        <end position="33"/>
    </location>
</feature>
<reference evidence="8 11" key="3">
    <citation type="submission" date="2019-09" db="EMBL/GenBank/DDBJ databases">
        <title>Draft genome sequences of 48 bacterial type strains from the CCUG.</title>
        <authorList>
            <person name="Tunovic T."/>
            <person name="Pineiro-Iglesias B."/>
            <person name="Unosson C."/>
            <person name="Inganas E."/>
            <person name="Ohlen M."/>
            <person name="Cardew S."/>
            <person name="Jensie-Markopoulos S."/>
            <person name="Salva-Serra F."/>
            <person name="Jaen-Luchoro D."/>
            <person name="Karlsson R."/>
            <person name="Svensson-Stadler L."/>
            <person name="Chun J."/>
            <person name="Moore E."/>
        </authorList>
    </citation>
    <scope>NUCLEOTIDE SEQUENCE [LARGE SCALE GENOMIC DNA]</scope>
    <source>
        <strain evidence="8 11">CCUG 51522</strain>
    </source>
</reference>
<dbReference type="RefSeq" id="WP_048393119.1">
    <property type="nucleotide sequence ID" value="NZ_JYLB01000001.1"/>
</dbReference>
<dbReference type="InterPro" id="IPR050833">
    <property type="entry name" value="Poly_Biosynth_Transport"/>
</dbReference>
<feature type="transmembrane region" description="Helical" evidence="7">
    <location>
        <begin position="39"/>
        <end position="57"/>
    </location>
</feature>
<keyword evidence="6 7" id="KW-0472">Membrane</keyword>
<protein>
    <submittedName>
        <fullName evidence="9">Membrane protein involved in the export of O-antigen and teichoic acid</fullName>
    </submittedName>
    <submittedName>
        <fullName evidence="8">Oligosaccharide flippase family protein</fullName>
    </submittedName>
</protein>
<evidence type="ECO:0000256" key="3">
    <source>
        <dbReference type="ARBA" id="ARBA00022475"/>
    </source>
</evidence>
<evidence type="ECO:0000256" key="2">
    <source>
        <dbReference type="ARBA" id="ARBA00007430"/>
    </source>
</evidence>